<evidence type="ECO:0000256" key="2">
    <source>
        <dbReference type="ARBA" id="ARBA00023002"/>
    </source>
</evidence>
<dbReference type="PRINTS" id="PR00081">
    <property type="entry name" value="GDHRDH"/>
</dbReference>
<evidence type="ECO:0000313" key="5">
    <source>
        <dbReference type="Proteomes" id="UP001165498"/>
    </source>
</evidence>
<comment type="similarity">
    <text evidence="1 3">Belongs to the short-chain dehydrogenases/reductases (SDR) family.</text>
</comment>
<protein>
    <submittedName>
        <fullName evidence="4">SDR family NAD(P)-dependent oxidoreductase</fullName>
    </submittedName>
</protein>
<dbReference type="RefSeq" id="WP_255914759.1">
    <property type="nucleotide sequence ID" value="NZ_JANFQO010000010.1"/>
</dbReference>
<dbReference type="PROSITE" id="PS00061">
    <property type="entry name" value="ADH_SHORT"/>
    <property type="match status" value="1"/>
</dbReference>
<comment type="caution">
    <text evidence="4">The sequence shown here is derived from an EMBL/GenBank/DDBJ whole genome shotgun (WGS) entry which is preliminary data.</text>
</comment>
<dbReference type="EMBL" id="JANFQO010000010">
    <property type="protein sequence ID" value="MCQ4165570.1"/>
    <property type="molecule type" value="Genomic_DNA"/>
</dbReference>
<sequence length="277" mass="29845">MKRRVLVTGCSSGIGLELAQRFLAQGWQVIAALRDATHAPAGLAGCAIVTLDLTDPAQIAAAAADIEELDCLVNNAGYALVGNFSGYSETQMRRQLDTNLLGPVLLTQALLPALRRRRGRIIVLSSMAGETGLPLNSLYCASKFALEGWAEALRHELALQGIQISLVEPGGHRTRFAANLDWAADSGLDAVEQQQLAAYKGMLAHRLSQPAPGPQAVAAAVLELATAGHMPLRTRVGTDVRAIHWLKRLLPERWAQALLARRLRQLLDAHAPEQKKP</sequence>
<keyword evidence="2" id="KW-0560">Oxidoreductase</keyword>
<organism evidence="4 5">
    <name type="scientific">Tahibacter harae</name>
    <dbReference type="NCBI Taxonomy" id="2963937"/>
    <lineage>
        <taxon>Bacteria</taxon>
        <taxon>Pseudomonadati</taxon>
        <taxon>Pseudomonadota</taxon>
        <taxon>Gammaproteobacteria</taxon>
        <taxon>Lysobacterales</taxon>
        <taxon>Rhodanobacteraceae</taxon>
        <taxon>Tahibacter</taxon>
    </lineage>
</organism>
<proteinExistence type="inferred from homology"/>
<accession>A0ABT1QTF4</accession>
<dbReference type="PANTHER" id="PTHR43976:SF16">
    <property type="entry name" value="SHORT-CHAIN DEHYDROGENASE_REDUCTASE FAMILY PROTEIN"/>
    <property type="match status" value="1"/>
</dbReference>
<dbReference type="InterPro" id="IPR051911">
    <property type="entry name" value="SDR_oxidoreductase"/>
</dbReference>
<dbReference type="PRINTS" id="PR00080">
    <property type="entry name" value="SDRFAMILY"/>
</dbReference>
<evidence type="ECO:0000313" key="4">
    <source>
        <dbReference type="EMBL" id="MCQ4165570.1"/>
    </source>
</evidence>
<dbReference type="InterPro" id="IPR036291">
    <property type="entry name" value="NAD(P)-bd_dom_sf"/>
</dbReference>
<dbReference type="Gene3D" id="3.40.50.720">
    <property type="entry name" value="NAD(P)-binding Rossmann-like Domain"/>
    <property type="match status" value="1"/>
</dbReference>
<dbReference type="PANTHER" id="PTHR43976">
    <property type="entry name" value="SHORT CHAIN DEHYDROGENASE"/>
    <property type="match status" value="1"/>
</dbReference>
<dbReference type="InterPro" id="IPR002347">
    <property type="entry name" value="SDR_fam"/>
</dbReference>
<dbReference type="SUPFAM" id="SSF51735">
    <property type="entry name" value="NAD(P)-binding Rossmann-fold domains"/>
    <property type="match status" value="1"/>
</dbReference>
<name>A0ABT1QTF4_9GAMM</name>
<reference evidence="4" key="1">
    <citation type="submission" date="2022-07" db="EMBL/GenBank/DDBJ databases">
        <title>Tahibacter sp., a new gammaproteobacterium isolated from the silt sample collected at pig farm.</title>
        <authorList>
            <person name="Chen H."/>
        </authorList>
    </citation>
    <scope>NUCLEOTIDE SEQUENCE</scope>
    <source>
        <strain evidence="4">P2K</strain>
    </source>
</reference>
<dbReference type="InterPro" id="IPR020904">
    <property type="entry name" value="Sc_DH/Rdtase_CS"/>
</dbReference>
<dbReference type="Pfam" id="PF00106">
    <property type="entry name" value="adh_short"/>
    <property type="match status" value="1"/>
</dbReference>
<dbReference type="Proteomes" id="UP001165498">
    <property type="component" value="Unassembled WGS sequence"/>
</dbReference>
<keyword evidence="5" id="KW-1185">Reference proteome</keyword>
<gene>
    <name evidence="4" type="ORF">NM961_12700</name>
</gene>
<evidence type="ECO:0000256" key="3">
    <source>
        <dbReference type="RuleBase" id="RU000363"/>
    </source>
</evidence>
<evidence type="ECO:0000256" key="1">
    <source>
        <dbReference type="ARBA" id="ARBA00006484"/>
    </source>
</evidence>